<reference evidence="2" key="2">
    <citation type="submission" date="2021-09" db="EMBL/GenBank/DDBJ databases">
        <authorList>
            <person name="Jia N."/>
            <person name="Wang J."/>
            <person name="Shi W."/>
            <person name="Du L."/>
            <person name="Sun Y."/>
            <person name="Zhan W."/>
            <person name="Jiang J."/>
            <person name="Wang Q."/>
            <person name="Zhang B."/>
            <person name="Ji P."/>
            <person name="Sakyi L.B."/>
            <person name="Cui X."/>
            <person name="Yuan T."/>
            <person name="Jiang B."/>
            <person name="Yang W."/>
            <person name="Lam T.T.-Y."/>
            <person name="Chang Q."/>
            <person name="Ding S."/>
            <person name="Wang X."/>
            <person name="Zhu J."/>
            <person name="Ruan X."/>
            <person name="Zhao L."/>
            <person name="Wei J."/>
            <person name="Que T."/>
            <person name="Du C."/>
            <person name="Cheng J."/>
            <person name="Dai P."/>
            <person name="Han X."/>
            <person name="Huang E."/>
            <person name="Gao Y."/>
            <person name="Liu J."/>
            <person name="Shao H."/>
            <person name="Ye R."/>
            <person name="Li L."/>
            <person name="Wei W."/>
            <person name="Wang X."/>
            <person name="Wang C."/>
            <person name="Huo Q."/>
            <person name="Li W."/>
            <person name="Guo W."/>
            <person name="Chen H."/>
            <person name="Chen S."/>
            <person name="Zhou L."/>
            <person name="Zhou L."/>
            <person name="Ni X."/>
            <person name="Tian J."/>
            <person name="Zhou Y."/>
            <person name="Sheng Y."/>
            <person name="Liu T."/>
            <person name="Pan Y."/>
            <person name="Xia L."/>
            <person name="Li J."/>
            <person name="Zhao F."/>
            <person name="Cao W."/>
        </authorList>
    </citation>
    <scope>NUCLEOTIDE SEQUENCE</scope>
    <source>
        <strain evidence="2">Rsan-2018</strain>
        <tissue evidence="2">Larvae</tissue>
    </source>
</reference>
<feature type="region of interest" description="Disordered" evidence="1">
    <location>
        <begin position="1"/>
        <end position="63"/>
    </location>
</feature>
<reference evidence="2" key="1">
    <citation type="journal article" date="2020" name="Cell">
        <title>Large-Scale Comparative Analyses of Tick Genomes Elucidate Their Genetic Diversity and Vector Capacities.</title>
        <authorList>
            <consortium name="Tick Genome and Microbiome Consortium (TIGMIC)"/>
            <person name="Jia N."/>
            <person name="Wang J."/>
            <person name="Shi W."/>
            <person name="Du L."/>
            <person name="Sun Y."/>
            <person name="Zhan W."/>
            <person name="Jiang J.F."/>
            <person name="Wang Q."/>
            <person name="Zhang B."/>
            <person name="Ji P."/>
            <person name="Bell-Sakyi L."/>
            <person name="Cui X.M."/>
            <person name="Yuan T.T."/>
            <person name="Jiang B.G."/>
            <person name="Yang W.F."/>
            <person name="Lam T.T."/>
            <person name="Chang Q.C."/>
            <person name="Ding S.J."/>
            <person name="Wang X.J."/>
            <person name="Zhu J.G."/>
            <person name="Ruan X.D."/>
            <person name="Zhao L."/>
            <person name="Wei J.T."/>
            <person name="Ye R.Z."/>
            <person name="Que T.C."/>
            <person name="Du C.H."/>
            <person name="Zhou Y.H."/>
            <person name="Cheng J.X."/>
            <person name="Dai P.F."/>
            <person name="Guo W.B."/>
            <person name="Han X.H."/>
            <person name="Huang E.J."/>
            <person name="Li L.F."/>
            <person name="Wei W."/>
            <person name="Gao Y.C."/>
            <person name="Liu J.Z."/>
            <person name="Shao H.Z."/>
            <person name="Wang X."/>
            <person name="Wang C.C."/>
            <person name="Yang T.C."/>
            <person name="Huo Q.B."/>
            <person name="Li W."/>
            <person name="Chen H.Y."/>
            <person name="Chen S.E."/>
            <person name="Zhou L.G."/>
            <person name="Ni X.B."/>
            <person name="Tian J.H."/>
            <person name="Sheng Y."/>
            <person name="Liu T."/>
            <person name="Pan Y.S."/>
            <person name="Xia L.Y."/>
            <person name="Li J."/>
            <person name="Zhao F."/>
            <person name="Cao W.C."/>
        </authorList>
    </citation>
    <scope>NUCLEOTIDE SEQUENCE</scope>
    <source>
        <strain evidence="2">Rsan-2018</strain>
    </source>
</reference>
<organism evidence="2 3">
    <name type="scientific">Rhipicephalus sanguineus</name>
    <name type="common">Brown dog tick</name>
    <name type="synonym">Ixodes sanguineus</name>
    <dbReference type="NCBI Taxonomy" id="34632"/>
    <lineage>
        <taxon>Eukaryota</taxon>
        <taxon>Metazoa</taxon>
        <taxon>Ecdysozoa</taxon>
        <taxon>Arthropoda</taxon>
        <taxon>Chelicerata</taxon>
        <taxon>Arachnida</taxon>
        <taxon>Acari</taxon>
        <taxon>Parasitiformes</taxon>
        <taxon>Ixodida</taxon>
        <taxon>Ixodoidea</taxon>
        <taxon>Ixodidae</taxon>
        <taxon>Rhipicephalinae</taxon>
        <taxon>Rhipicephalus</taxon>
        <taxon>Rhipicephalus</taxon>
    </lineage>
</organism>
<feature type="compositionally biased region" description="Basic and acidic residues" evidence="1">
    <location>
        <begin position="1"/>
        <end position="13"/>
    </location>
</feature>
<evidence type="ECO:0000313" key="3">
    <source>
        <dbReference type="Proteomes" id="UP000821837"/>
    </source>
</evidence>
<dbReference type="EMBL" id="JABSTV010001245">
    <property type="protein sequence ID" value="KAH7983632.1"/>
    <property type="molecule type" value="Genomic_DNA"/>
</dbReference>
<proteinExistence type="predicted"/>
<evidence type="ECO:0000256" key="1">
    <source>
        <dbReference type="SAM" id="MobiDB-lite"/>
    </source>
</evidence>
<keyword evidence="3" id="KW-1185">Reference proteome</keyword>
<accession>A0A9D4TA42</accession>
<dbReference type="AlphaFoldDB" id="A0A9D4TA42"/>
<sequence>MEDVMHDMSEPKGRSSCGSPGRFGEVPDQSIDDSVQELPWGKEIDGLSNASFGHGEHAERGSISNTEKVDICGYVRRMKCEQPASSAKEAETWEATCSPRSRTLSLDSFLGDLELSGIGMATPPPLLYSRRLPLKRKAKATADTATIELTAALSRQNASQRLDESKCEPDNLFTLSEPYDVGSSLGCDVSTYSKEDSQQFLDRVLEPRHRNSLKECISDFKSFFAGAINTSSPRPQIRGSGPTNTSELQRLSGLLPTE</sequence>
<dbReference type="Proteomes" id="UP000821837">
    <property type="component" value="Chromosome 1"/>
</dbReference>
<feature type="region of interest" description="Disordered" evidence="1">
    <location>
        <begin position="231"/>
        <end position="258"/>
    </location>
</feature>
<name>A0A9D4TA42_RHISA</name>
<gene>
    <name evidence="2" type="ORF">HPB52_013196</name>
</gene>
<dbReference type="VEuPathDB" id="VectorBase:RSAN_033575"/>
<evidence type="ECO:0000313" key="2">
    <source>
        <dbReference type="EMBL" id="KAH7983632.1"/>
    </source>
</evidence>
<comment type="caution">
    <text evidence="2">The sequence shown here is derived from an EMBL/GenBank/DDBJ whole genome shotgun (WGS) entry which is preliminary data.</text>
</comment>
<protein>
    <submittedName>
        <fullName evidence="2">Uncharacterized protein</fullName>
    </submittedName>
</protein>